<dbReference type="InterPro" id="IPR004330">
    <property type="entry name" value="FAR1_DNA_bnd_dom"/>
</dbReference>
<dbReference type="Pfam" id="PF03101">
    <property type="entry name" value="FAR1"/>
    <property type="match status" value="1"/>
</dbReference>
<gene>
    <name evidence="10" type="primary">LOC109722996</name>
</gene>
<comment type="similarity">
    <text evidence="1 6">Belongs to the FHY3/FAR1 family.</text>
</comment>
<organism evidence="9 10">
    <name type="scientific">Ananas comosus</name>
    <name type="common">Pineapple</name>
    <name type="synonym">Ananas ananas</name>
    <dbReference type="NCBI Taxonomy" id="4615"/>
    <lineage>
        <taxon>Eukaryota</taxon>
        <taxon>Viridiplantae</taxon>
        <taxon>Streptophyta</taxon>
        <taxon>Embryophyta</taxon>
        <taxon>Tracheophyta</taxon>
        <taxon>Spermatophyta</taxon>
        <taxon>Magnoliopsida</taxon>
        <taxon>Liliopsida</taxon>
        <taxon>Poales</taxon>
        <taxon>Bromeliaceae</taxon>
        <taxon>Bromelioideae</taxon>
        <taxon>Ananas</taxon>
    </lineage>
</organism>
<dbReference type="GO" id="GO:0005634">
    <property type="term" value="C:nucleus"/>
    <property type="evidence" value="ECO:0007669"/>
    <property type="project" value="UniProtKB-SubCell"/>
</dbReference>
<proteinExistence type="inferred from homology"/>
<evidence type="ECO:0000256" key="5">
    <source>
        <dbReference type="PROSITE-ProRule" id="PRU00325"/>
    </source>
</evidence>
<dbReference type="Pfam" id="PF04434">
    <property type="entry name" value="SWIM"/>
    <property type="match status" value="1"/>
</dbReference>
<feature type="region of interest" description="Disordered" evidence="7">
    <location>
        <begin position="129"/>
        <end position="150"/>
    </location>
</feature>
<evidence type="ECO:0000256" key="1">
    <source>
        <dbReference type="ARBA" id="ARBA00005889"/>
    </source>
</evidence>
<accession>A0A6P5GFM9</accession>
<keyword evidence="3 5" id="KW-0863">Zinc-finger</keyword>
<reference evidence="10" key="2">
    <citation type="submission" date="2025-08" db="UniProtKB">
        <authorList>
            <consortium name="RefSeq"/>
        </authorList>
    </citation>
    <scope>IDENTIFICATION</scope>
    <source>
        <tissue evidence="10">Leaf</tissue>
    </source>
</reference>
<feature type="region of interest" description="Disordered" evidence="7">
    <location>
        <begin position="56"/>
        <end position="78"/>
    </location>
</feature>
<dbReference type="PROSITE" id="PS50966">
    <property type="entry name" value="ZF_SWIM"/>
    <property type="match status" value="1"/>
</dbReference>
<dbReference type="AlphaFoldDB" id="A0A6P5GFM9"/>
<dbReference type="PANTHER" id="PTHR31669">
    <property type="entry name" value="PROTEIN FAR1-RELATED SEQUENCE 10-RELATED"/>
    <property type="match status" value="1"/>
</dbReference>
<comment type="subcellular location">
    <subcellularLocation>
        <location evidence="6">Nucleus</location>
    </subcellularLocation>
</comment>
<feature type="domain" description="SWIM-type" evidence="8">
    <location>
        <begin position="561"/>
        <end position="599"/>
    </location>
</feature>
<evidence type="ECO:0000256" key="2">
    <source>
        <dbReference type="ARBA" id="ARBA00022723"/>
    </source>
</evidence>
<sequence length="686" mass="76788">MDNITALAPSMGFDAGEVEAPIPIQSQEPHLDHQPIAAAAAAAAADHGLLAVRSDVRDGVDGGDPPPPPPAPDPREPAIGMEFESPEAARAFYAGYAERAGFRVRNSKSFTSRVDDSVIMRRFVCSKQGRPTKKDPFDLTKKRRNRASSREGCKAMLQVNRRDTGRWAVSRCLLDHCHPLGASFTDKPPPAAAAAAAAAASQKKLSKKPWELLACTPAESHSHQNGLGPGGGVAQSLLEYFKKMQAENPAFFYSIQLDRNNCVQNVFWADGRARMSYSYFGDSVVFDTTCRKNKRLVPFAAFTGMNHHRQMIVFGCAFMTDESEDSFAWLFDTWLMLMSRQKPASFTTGYSEAVEAAARKVLPDVRHRFCKRDVFSKSKEKLADVYSAHPSFKAELKKCVGESESVEEFESSWNSLIERYDLVENIWLLKLYSIRHKWVPVFFKDKFFGEFSGGTKLETMQKFFQRHSITTTTLRDLVTQFDKAMAGQYEKEIQADFATIHTRPVMKTPSPLEKQASDIYTKTIFELFQDELVETSGFLTEKVDDGVTSIFRVIKVEDSSKTHVVKYNDSEKSIICSCCKFEFSGILCRHVFRVMMVLSILSLPDSYILKRWTRNAKSDAVSLIPSNCKKPLNWRSNDLFRDAIKFAEEGATSAAIYKVAKGALQKAFAEVLASKKGCSFNGSSYF</sequence>
<evidence type="ECO:0000259" key="8">
    <source>
        <dbReference type="PROSITE" id="PS50966"/>
    </source>
</evidence>
<dbReference type="OrthoDB" id="1927586at2759"/>
<dbReference type="GO" id="GO:0006355">
    <property type="term" value="P:regulation of DNA-templated transcription"/>
    <property type="evidence" value="ECO:0007669"/>
    <property type="project" value="UniProtKB-UniRule"/>
</dbReference>
<evidence type="ECO:0000256" key="4">
    <source>
        <dbReference type="ARBA" id="ARBA00022833"/>
    </source>
</evidence>
<evidence type="ECO:0000256" key="7">
    <source>
        <dbReference type="SAM" id="MobiDB-lite"/>
    </source>
</evidence>
<keyword evidence="6" id="KW-0539">Nucleus</keyword>
<name>A0A6P5GFM9_ANACO</name>
<comment type="function">
    <text evidence="6">Putative transcription activator involved in regulating light control of development.</text>
</comment>
<reference evidence="9" key="1">
    <citation type="journal article" date="2015" name="Nat. Genet.">
        <title>The pineapple genome and the evolution of CAM photosynthesis.</title>
        <authorList>
            <person name="Ming R."/>
            <person name="VanBuren R."/>
            <person name="Wai C.M."/>
            <person name="Tang H."/>
            <person name="Schatz M.C."/>
            <person name="Bowers J.E."/>
            <person name="Lyons E."/>
            <person name="Wang M.L."/>
            <person name="Chen J."/>
            <person name="Biggers E."/>
            <person name="Zhang J."/>
            <person name="Huang L."/>
            <person name="Zhang L."/>
            <person name="Miao W."/>
            <person name="Zhang J."/>
            <person name="Ye Z."/>
            <person name="Miao C."/>
            <person name="Lin Z."/>
            <person name="Wang H."/>
            <person name="Zhou H."/>
            <person name="Yim W.C."/>
            <person name="Priest H.D."/>
            <person name="Zheng C."/>
            <person name="Woodhouse M."/>
            <person name="Edger P.P."/>
            <person name="Guyot R."/>
            <person name="Guo H.B."/>
            <person name="Guo H."/>
            <person name="Zheng G."/>
            <person name="Singh R."/>
            <person name="Sharma A."/>
            <person name="Min X."/>
            <person name="Zheng Y."/>
            <person name="Lee H."/>
            <person name="Gurtowski J."/>
            <person name="Sedlazeck F.J."/>
            <person name="Harkess A."/>
            <person name="McKain M.R."/>
            <person name="Liao Z."/>
            <person name="Fang J."/>
            <person name="Liu J."/>
            <person name="Zhang X."/>
            <person name="Zhang Q."/>
            <person name="Hu W."/>
            <person name="Qin Y."/>
            <person name="Wang K."/>
            <person name="Chen L.Y."/>
            <person name="Shirley N."/>
            <person name="Lin Y.R."/>
            <person name="Liu L.Y."/>
            <person name="Hernandez A.G."/>
            <person name="Wright C.L."/>
            <person name="Bulone V."/>
            <person name="Tuskan G.A."/>
            <person name="Heath K."/>
            <person name="Zee F."/>
            <person name="Moore P.H."/>
            <person name="Sunkar R."/>
            <person name="Leebens-Mack J.H."/>
            <person name="Mockler T."/>
            <person name="Bennetzen J.L."/>
            <person name="Freeling M."/>
            <person name="Sankoff D."/>
            <person name="Paterson A.H."/>
            <person name="Zhu X."/>
            <person name="Yang X."/>
            <person name="Smith J.A."/>
            <person name="Cushman J.C."/>
            <person name="Paull R.E."/>
            <person name="Yu Q."/>
        </authorList>
    </citation>
    <scope>NUCLEOTIDE SEQUENCE [LARGE SCALE GENOMIC DNA]</scope>
    <source>
        <strain evidence="9">cv. F153</strain>
    </source>
</reference>
<dbReference type="GO" id="GO:0008270">
    <property type="term" value="F:zinc ion binding"/>
    <property type="evidence" value="ECO:0007669"/>
    <property type="project" value="UniProtKB-UniRule"/>
</dbReference>
<dbReference type="InterPro" id="IPR007527">
    <property type="entry name" value="Znf_SWIM"/>
</dbReference>
<dbReference type="InterPro" id="IPR031052">
    <property type="entry name" value="FHY3/FAR1"/>
</dbReference>
<dbReference type="Pfam" id="PF10551">
    <property type="entry name" value="MULE"/>
    <property type="match status" value="1"/>
</dbReference>
<dbReference type="Proteomes" id="UP000515123">
    <property type="component" value="Linkage group 17"/>
</dbReference>
<protein>
    <recommendedName>
        <fullName evidence="6">Protein FAR1-RELATED SEQUENCE</fullName>
    </recommendedName>
</protein>
<evidence type="ECO:0000313" key="9">
    <source>
        <dbReference type="Proteomes" id="UP000515123"/>
    </source>
</evidence>
<keyword evidence="2 6" id="KW-0479">Metal-binding</keyword>
<evidence type="ECO:0000313" key="10">
    <source>
        <dbReference type="RefSeq" id="XP_020106769.1"/>
    </source>
</evidence>
<keyword evidence="9" id="KW-1185">Reference proteome</keyword>
<dbReference type="InterPro" id="IPR006564">
    <property type="entry name" value="Znf_PMZ"/>
</dbReference>
<dbReference type="InterPro" id="IPR018289">
    <property type="entry name" value="MULE_transposase_dom"/>
</dbReference>
<keyword evidence="4 6" id="KW-0862">Zinc</keyword>
<dbReference type="SMART" id="SM00575">
    <property type="entry name" value="ZnF_PMZ"/>
    <property type="match status" value="1"/>
</dbReference>
<evidence type="ECO:0000256" key="6">
    <source>
        <dbReference type="RuleBase" id="RU367018"/>
    </source>
</evidence>
<evidence type="ECO:0000256" key="3">
    <source>
        <dbReference type="ARBA" id="ARBA00022771"/>
    </source>
</evidence>
<dbReference type="RefSeq" id="XP_020106769.1">
    <property type="nucleotide sequence ID" value="XM_020251180.1"/>
</dbReference>
<dbReference type="GeneID" id="109722996"/>
<dbReference type="PANTHER" id="PTHR31669:SF179">
    <property type="entry name" value="PROTEIN FAR1-RELATED SEQUENCE 5"/>
    <property type="match status" value="1"/>
</dbReference>